<evidence type="ECO:0000256" key="1">
    <source>
        <dbReference type="ARBA" id="ARBA00010062"/>
    </source>
</evidence>
<protein>
    <submittedName>
        <fullName evidence="7">ABC transporter substrate-binding protein</fullName>
    </submittedName>
</protein>
<evidence type="ECO:0000259" key="6">
    <source>
        <dbReference type="Pfam" id="PF13458"/>
    </source>
</evidence>
<organism evidence="7 8">
    <name type="scientific">Streptomyces rhizosphaericus</name>
    <dbReference type="NCBI Taxonomy" id="114699"/>
    <lineage>
        <taxon>Bacteria</taxon>
        <taxon>Bacillati</taxon>
        <taxon>Actinomycetota</taxon>
        <taxon>Actinomycetes</taxon>
        <taxon>Kitasatosporales</taxon>
        <taxon>Streptomycetaceae</taxon>
        <taxon>Streptomyces</taxon>
        <taxon>Streptomyces violaceusniger group</taxon>
    </lineage>
</organism>
<keyword evidence="4" id="KW-0029">Amino-acid transport</keyword>
<evidence type="ECO:0000256" key="3">
    <source>
        <dbReference type="ARBA" id="ARBA00022729"/>
    </source>
</evidence>
<feature type="domain" description="Leucine-binding protein" evidence="6">
    <location>
        <begin position="48"/>
        <end position="384"/>
    </location>
</feature>
<evidence type="ECO:0000256" key="2">
    <source>
        <dbReference type="ARBA" id="ARBA00022448"/>
    </source>
</evidence>
<dbReference type="PRINTS" id="PR00337">
    <property type="entry name" value="LEUILEVALBP"/>
</dbReference>
<feature type="chain" id="PRO_5026144916" evidence="5">
    <location>
        <begin position="33"/>
        <end position="411"/>
    </location>
</feature>
<evidence type="ECO:0000313" key="8">
    <source>
        <dbReference type="Proteomes" id="UP000476310"/>
    </source>
</evidence>
<dbReference type="Proteomes" id="UP000476310">
    <property type="component" value="Unassembled WGS sequence"/>
</dbReference>
<dbReference type="PANTHER" id="PTHR30483">
    <property type="entry name" value="LEUCINE-SPECIFIC-BINDING PROTEIN"/>
    <property type="match status" value="1"/>
</dbReference>
<dbReference type="Pfam" id="PF13458">
    <property type="entry name" value="Peripla_BP_6"/>
    <property type="match status" value="1"/>
</dbReference>
<keyword evidence="8" id="KW-1185">Reference proteome</keyword>
<comment type="similarity">
    <text evidence="1">Belongs to the leucine-binding protein family.</text>
</comment>
<gene>
    <name evidence="7" type="ORF">G4H13_14970</name>
</gene>
<reference evidence="7" key="1">
    <citation type="submission" date="2020-02" db="EMBL/GenBank/DDBJ databases">
        <title>A new Streptomyces sp. for controlling soil-borne diseases.</title>
        <authorList>
            <person name="Li X."/>
            <person name="Tian Y."/>
            <person name="Gao K."/>
        </authorList>
    </citation>
    <scope>NUCLEOTIDE SEQUENCE [LARGE SCALE GENOMIC DNA]</scope>
    <source>
        <strain evidence="7">0250</strain>
    </source>
</reference>
<dbReference type="AlphaFoldDB" id="A0A6G4AFS9"/>
<dbReference type="PROSITE" id="PS51257">
    <property type="entry name" value="PROKAR_LIPOPROTEIN"/>
    <property type="match status" value="1"/>
</dbReference>
<keyword evidence="2" id="KW-0813">Transport</keyword>
<dbReference type="PANTHER" id="PTHR30483:SF6">
    <property type="entry name" value="PERIPLASMIC BINDING PROTEIN OF ABC TRANSPORTER FOR NATURAL AMINO ACIDS"/>
    <property type="match status" value="1"/>
</dbReference>
<comment type="caution">
    <text evidence="7">The sequence shown here is derived from an EMBL/GenBank/DDBJ whole genome shotgun (WGS) entry which is preliminary data.</text>
</comment>
<dbReference type="GO" id="GO:0006865">
    <property type="term" value="P:amino acid transport"/>
    <property type="evidence" value="ECO:0007669"/>
    <property type="project" value="UniProtKB-KW"/>
</dbReference>
<dbReference type="Gene3D" id="3.40.50.2300">
    <property type="match status" value="2"/>
</dbReference>
<dbReference type="InterPro" id="IPR028082">
    <property type="entry name" value="Peripla_BP_I"/>
</dbReference>
<keyword evidence="3 5" id="KW-0732">Signal</keyword>
<evidence type="ECO:0000256" key="4">
    <source>
        <dbReference type="ARBA" id="ARBA00022970"/>
    </source>
</evidence>
<feature type="signal peptide" evidence="5">
    <location>
        <begin position="1"/>
        <end position="32"/>
    </location>
</feature>
<dbReference type="InterPro" id="IPR000709">
    <property type="entry name" value="Leu_Ile_Val-bd"/>
</dbReference>
<dbReference type="CDD" id="cd06328">
    <property type="entry name" value="PBP1_SBP-like"/>
    <property type="match status" value="1"/>
</dbReference>
<sequence>MRCSTTDTVRSRSVRALTLIAVGALVAGCSSAGTAGTAAGGSGGKTAPVRVGLVYSRSGLLAAYGKQYEEGFKAGLVYATHGTNKVGGHPIEVTEQDDAGDPAKAVAAAKTLVGKGYKIITGTTDSGVALQMAPLAAQNKVLYVSGPAATDAVTGVNAYTFRSGRQSYQDILTAGAMLGDAKGKKVTVLAQNSAFGQANVAAVKSVLGGKGARVNSVLAPPSATDLTPFARQAKARKPDLVFVAWAGATASALWTALNQQGVLDSSKVVTGLAGTASYPIFGAAGSKVSFLAHYFPGAGGGNPVEKAMLDSITKAGGAPDLFSPDGFTAAQMIVHAIESGSATDTTAMVKALEGWSFDGPKGKEQIRAADHALLQPMFTAKLKGTGSAAEPELVDSVLMTTVAPPVKKAAG</sequence>
<proteinExistence type="inferred from homology"/>
<evidence type="ECO:0000256" key="5">
    <source>
        <dbReference type="SAM" id="SignalP"/>
    </source>
</evidence>
<accession>A0A6G4AFS9</accession>
<dbReference type="SUPFAM" id="SSF53822">
    <property type="entry name" value="Periplasmic binding protein-like I"/>
    <property type="match status" value="1"/>
</dbReference>
<dbReference type="InterPro" id="IPR028081">
    <property type="entry name" value="Leu-bd"/>
</dbReference>
<name>A0A6G4AFS9_9ACTN</name>
<evidence type="ECO:0000313" key="7">
    <source>
        <dbReference type="EMBL" id="NEW71664.1"/>
    </source>
</evidence>
<dbReference type="EMBL" id="JAAIKT010000014">
    <property type="protein sequence ID" value="NEW71664.1"/>
    <property type="molecule type" value="Genomic_DNA"/>
</dbReference>
<dbReference type="InterPro" id="IPR051010">
    <property type="entry name" value="BCAA_transport"/>
</dbReference>
<dbReference type="RefSeq" id="WP_164427488.1">
    <property type="nucleotide sequence ID" value="NZ_JAAIKT010000014.1"/>
</dbReference>